<name>A0A7X1JAL4_9ACTN</name>
<accession>A0A7X1JAL4</accession>
<dbReference type="Gene3D" id="3.40.1580.10">
    <property type="entry name" value="SMI1/KNR4-like"/>
    <property type="match status" value="1"/>
</dbReference>
<dbReference type="RefSeq" id="WP_186286691.1">
    <property type="nucleotide sequence ID" value="NZ_JACMSF010000058.1"/>
</dbReference>
<dbReference type="Proteomes" id="UP000584670">
    <property type="component" value="Unassembled WGS sequence"/>
</dbReference>
<dbReference type="InterPro" id="IPR037883">
    <property type="entry name" value="Knr4/Smi1-like_sf"/>
</dbReference>
<dbReference type="SUPFAM" id="SSF160631">
    <property type="entry name" value="SMI1/KNR4-like"/>
    <property type="match status" value="1"/>
</dbReference>
<dbReference type="AlphaFoldDB" id="A0A7X1JAL4"/>
<dbReference type="InterPro" id="IPR018958">
    <property type="entry name" value="Knr4/Smi1-like_dom"/>
</dbReference>
<gene>
    <name evidence="2" type="ORF">H4N64_35665</name>
</gene>
<comment type="caution">
    <text evidence="2">The sequence shown here is derived from an EMBL/GenBank/DDBJ whole genome shotgun (WGS) entry which is preliminary data.</text>
</comment>
<feature type="domain" description="Knr4/Smi1-like" evidence="1">
    <location>
        <begin position="31"/>
        <end position="152"/>
    </location>
</feature>
<organism evidence="2 3">
    <name type="scientific">Streptomyces cupreus</name>
    <dbReference type="NCBI Taxonomy" id="2759956"/>
    <lineage>
        <taxon>Bacteria</taxon>
        <taxon>Bacillati</taxon>
        <taxon>Actinomycetota</taxon>
        <taxon>Actinomycetes</taxon>
        <taxon>Kitasatosporales</taxon>
        <taxon>Streptomycetaceae</taxon>
        <taxon>Streptomyces</taxon>
    </lineage>
</organism>
<dbReference type="SMART" id="SM00860">
    <property type="entry name" value="SMI1_KNR4"/>
    <property type="match status" value="1"/>
</dbReference>
<dbReference type="Pfam" id="PF09346">
    <property type="entry name" value="SMI1_KNR4"/>
    <property type="match status" value="1"/>
</dbReference>
<evidence type="ECO:0000259" key="1">
    <source>
        <dbReference type="SMART" id="SM00860"/>
    </source>
</evidence>
<evidence type="ECO:0000313" key="3">
    <source>
        <dbReference type="Proteomes" id="UP000584670"/>
    </source>
</evidence>
<evidence type="ECO:0000313" key="2">
    <source>
        <dbReference type="EMBL" id="MBC2906770.1"/>
    </source>
</evidence>
<reference evidence="2 3" key="1">
    <citation type="submission" date="2020-08" db="EMBL/GenBank/DDBJ databases">
        <title>Streptomyces sp. PSKA01 genome sequencing and assembly.</title>
        <authorList>
            <person name="Mandal S."/>
            <person name="Maiti P.K."/>
            <person name="Das P."/>
        </authorList>
    </citation>
    <scope>NUCLEOTIDE SEQUENCE [LARGE SCALE GENOMIC DNA]</scope>
    <source>
        <strain evidence="2 3">PSKA01</strain>
    </source>
</reference>
<protein>
    <submittedName>
        <fullName evidence="2">SMI1/KNR4 family protein</fullName>
    </submittedName>
</protein>
<keyword evidence="3" id="KW-1185">Reference proteome</keyword>
<proteinExistence type="predicted"/>
<dbReference type="EMBL" id="JACMSF010000058">
    <property type="protein sequence ID" value="MBC2906770.1"/>
    <property type="molecule type" value="Genomic_DNA"/>
</dbReference>
<sequence length="178" mass="20180">MTDDELFEAVHARVTAGWPTDSPSVLTTPEPASLATVKDAESSMGFHLPPLVRRFYLEIADGGVGPFHGFSPLIDKHEGVVTGYLECLNAELPPGAPPLPPPGVLFLCDFGCAMWALLDCRHPEGQMWWWEEGDRHKLDLTFPQWIQAWLDGHLTHEYMLEKRLQDESWVRSWDDQEQ</sequence>